<dbReference type="InterPro" id="IPR011343">
    <property type="entry name" value="DeoC"/>
</dbReference>
<evidence type="ECO:0000256" key="5">
    <source>
        <dbReference type="ARBA" id="ARBA00048791"/>
    </source>
</evidence>
<keyword evidence="4 7" id="KW-0704">Schiff base</keyword>
<dbReference type="EMBL" id="FUKP01000067">
    <property type="protein sequence ID" value="SJN35405.1"/>
    <property type="molecule type" value="Genomic_DNA"/>
</dbReference>
<dbReference type="OrthoDB" id="6579831at2"/>
<keyword evidence="2 7" id="KW-0963">Cytoplasm</keyword>
<evidence type="ECO:0000256" key="1">
    <source>
        <dbReference type="ARBA" id="ARBA00010936"/>
    </source>
</evidence>
<comment type="catalytic activity">
    <reaction evidence="5 7">
        <text>2-deoxy-D-ribose 5-phosphate = D-glyceraldehyde 3-phosphate + acetaldehyde</text>
        <dbReference type="Rhea" id="RHEA:12821"/>
        <dbReference type="ChEBI" id="CHEBI:15343"/>
        <dbReference type="ChEBI" id="CHEBI:59776"/>
        <dbReference type="ChEBI" id="CHEBI:62877"/>
        <dbReference type="EC" id="4.1.2.4"/>
    </reaction>
</comment>
<protein>
    <recommendedName>
        <fullName evidence="7">Deoxyribose-phosphate aldolase</fullName>
        <shortName evidence="7">DERA</shortName>
        <ecNumber evidence="7">4.1.2.4</ecNumber>
    </recommendedName>
    <alternativeName>
        <fullName evidence="7">2-deoxy-D-ribose 5-phosphate aldolase</fullName>
    </alternativeName>
    <alternativeName>
        <fullName evidence="7">Phosphodeoxyriboaldolase</fullName>
        <shortName evidence="7">Deoxyriboaldolase</shortName>
    </alternativeName>
</protein>
<evidence type="ECO:0000313" key="8">
    <source>
        <dbReference type="EMBL" id="SJN35405.1"/>
    </source>
</evidence>
<comment type="similarity">
    <text evidence="1 7">Belongs to the DeoC/FbaB aldolase family. DeoC type 1 subfamily.</text>
</comment>
<reference evidence="8 10" key="1">
    <citation type="submission" date="2017-02" db="EMBL/GenBank/DDBJ databases">
        <authorList>
            <person name="Peterson S.W."/>
        </authorList>
    </citation>
    <scope>NUCLEOTIDE SEQUENCE [LARGE SCALE GENOMIC DNA]</scope>
    <source>
        <strain evidence="8 10">2B3F</strain>
    </source>
</reference>
<dbReference type="Gene3D" id="3.20.20.70">
    <property type="entry name" value="Aldolase class I"/>
    <property type="match status" value="1"/>
</dbReference>
<dbReference type="GO" id="GO:0004139">
    <property type="term" value="F:deoxyribose-phosphate aldolase activity"/>
    <property type="evidence" value="ECO:0007669"/>
    <property type="project" value="UniProtKB-UniRule"/>
</dbReference>
<dbReference type="Pfam" id="PF01791">
    <property type="entry name" value="DeoC"/>
    <property type="match status" value="1"/>
</dbReference>
<dbReference type="AlphaFoldDB" id="A0A1R4JUA8"/>
<accession>A0A1R4JUA8</accession>
<sequence>MTTADLTSAELATYIDHTALKAETSAEDIRRIVAEALQANVKSVCVNPRWVPTVAQALEGSDVLTCTVIGFPLGANSSAVKAFEARQAIADGADEVDMVIDVAAARAGDRQRLVEDIRAVAEAAHENGAAGQGGALLKVIVETALLDEDAIVLACEASVEAGADFVKTSTGFSTAGATAEHVALMRRTVGPEIGVKASGGVRTREDALAMIEAGATRIGASATLGILAGD</sequence>
<comment type="subcellular location">
    <subcellularLocation>
        <location evidence="7">Cytoplasm</location>
    </subcellularLocation>
</comment>
<evidence type="ECO:0000256" key="7">
    <source>
        <dbReference type="HAMAP-Rule" id="MF_00114"/>
    </source>
</evidence>
<dbReference type="HAMAP" id="MF_00114">
    <property type="entry name" value="DeoC_type1"/>
    <property type="match status" value="1"/>
</dbReference>
<gene>
    <name evidence="7 9" type="primary">deoC</name>
    <name evidence="9" type="ORF">E4A49_01735</name>
    <name evidence="8" type="ORF">FM125_10620</name>
</gene>
<evidence type="ECO:0000256" key="3">
    <source>
        <dbReference type="ARBA" id="ARBA00023239"/>
    </source>
</evidence>
<name>A0A1R4JUA8_9MICC</name>
<keyword evidence="11" id="KW-1185">Reference proteome</keyword>
<comment type="function">
    <text evidence="6 7">Catalyzes a reversible aldol reaction between acetaldehyde and D-glyceraldehyde 3-phosphate to generate 2-deoxy-D-ribose 5-phosphate.</text>
</comment>
<dbReference type="SMART" id="SM01133">
    <property type="entry name" value="DeoC"/>
    <property type="match status" value="1"/>
</dbReference>
<proteinExistence type="inferred from homology"/>
<evidence type="ECO:0000256" key="2">
    <source>
        <dbReference type="ARBA" id="ARBA00022490"/>
    </source>
</evidence>
<reference evidence="9 11" key="2">
    <citation type="submission" date="2019-03" db="EMBL/GenBank/DDBJ databases">
        <title>Reclassification of Micrococcus aloeverae and Micrococcus yunnanensis as later heterotypic synonyms of Micrococcus luteus.</title>
        <authorList>
            <person name="Huang C.-H."/>
        </authorList>
    </citation>
    <scope>NUCLEOTIDE SEQUENCE [LARGE SCALE GENOMIC DNA]</scope>
    <source>
        <strain evidence="9 11">BCRC 12151</strain>
    </source>
</reference>
<feature type="active site" description="Proton donor/acceptor" evidence="7">
    <location>
        <position position="97"/>
    </location>
</feature>
<dbReference type="InterPro" id="IPR028581">
    <property type="entry name" value="DeoC_typeI"/>
</dbReference>
<evidence type="ECO:0000313" key="10">
    <source>
        <dbReference type="Proteomes" id="UP000196230"/>
    </source>
</evidence>
<dbReference type="EMBL" id="SPKT01000002">
    <property type="protein sequence ID" value="TFI01200.1"/>
    <property type="molecule type" value="Genomic_DNA"/>
</dbReference>
<comment type="pathway">
    <text evidence="7">Carbohydrate degradation; 2-deoxy-D-ribose 1-phosphate degradation; D-glyceraldehyde 3-phosphate and acetaldehyde from 2-deoxy-alpha-D-ribose 1-phosphate: step 2/2.</text>
</comment>
<evidence type="ECO:0000256" key="4">
    <source>
        <dbReference type="ARBA" id="ARBA00023270"/>
    </source>
</evidence>
<dbReference type="InterPro" id="IPR002915">
    <property type="entry name" value="DeoC/FbaB/LacD_aldolase"/>
</dbReference>
<evidence type="ECO:0000256" key="6">
    <source>
        <dbReference type="ARBA" id="ARBA00056337"/>
    </source>
</evidence>
<dbReference type="PANTHER" id="PTHR10889">
    <property type="entry name" value="DEOXYRIBOSE-PHOSPHATE ALDOLASE"/>
    <property type="match status" value="1"/>
</dbReference>
<feature type="active site" description="Schiff-base intermediate with acetaldehyde" evidence="7">
    <location>
        <position position="167"/>
    </location>
</feature>
<dbReference type="PIRSF" id="PIRSF001357">
    <property type="entry name" value="DeoC"/>
    <property type="match status" value="1"/>
</dbReference>
<dbReference type="NCBIfam" id="TIGR00126">
    <property type="entry name" value="deoC"/>
    <property type="match status" value="1"/>
</dbReference>
<dbReference type="GO" id="GO:0006018">
    <property type="term" value="P:2-deoxyribose 1-phosphate catabolic process"/>
    <property type="evidence" value="ECO:0007669"/>
    <property type="project" value="UniProtKB-UniRule"/>
</dbReference>
<evidence type="ECO:0000313" key="9">
    <source>
        <dbReference type="EMBL" id="TFI01200.1"/>
    </source>
</evidence>
<dbReference type="PANTHER" id="PTHR10889:SF1">
    <property type="entry name" value="DEOXYRIBOSE-PHOSPHATE ALDOLASE"/>
    <property type="match status" value="1"/>
</dbReference>
<dbReference type="FunFam" id="3.20.20.70:FF:000044">
    <property type="entry name" value="Deoxyribose-phosphate aldolase"/>
    <property type="match status" value="1"/>
</dbReference>
<organism evidence="8 10">
    <name type="scientific">Micrococcus lylae</name>
    <dbReference type="NCBI Taxonomy" id="1273"/>
    <lineage>
        <taxon>Bacteria</taxon>
        <taxon>Bacillati</taxon>
        <taxon>Actinomycetota</taxon>
        <taxon>Actinomycetes</taxon>
        <taxon>Micrococcales</taxon>
        <taxon>Micrococcaceae</taxon>
        <taxon>Micrococcus</taxon>
    </lineage>
</organism>
<dbReference type="EC" id="4.1.2.4" evidence="7"/>
<dbReference type="GO" id="GO:0009264">
    <property type="term" value="P:deoxyribonucleotide catabolic process"/>
    <property type="evidence" value="ECO:0007669"/>
    <property type="project" value="UniProtKB-UniRule"/>
</dbReference>
<dbReference type="InterPro" id="IPR013785">
    <property type="entry name" value="Aldolase_TIM"/>
</dbReference>
<dbReference type="RefSeq" id="WP_067188210.1">
    <property type="nucleotide sequence ID" value="NZ_FUKP01000067.1"/>
</dbReference>
<keyword evidence="3 7" id="KW-0456">Lyase</keyword>
<dbReference type="Proteomes" id="UP000196230">
    <property type="component" value="Unassembled WGS sequence"/>
</dbReference>
<dbReference type="CDD" id="cd00959">
    <property type="entry name" value="DeoC"/>
    <property type="match status" value="1"/>
</dbReference>
<dbReference type="SUPFAM" id="SSF51569">
    <property type="entry name" value="Aldolase"/>
    <property type="match status" value="1"/>
</dbReference>
<dbReference type="GO" id="GO:0016052">
    <property type="term" value="P:carbohydrate catabolic process"/>
    <property type="evidence" value="ECO:0007669"/>
    <property type="project" value="TreeGrafter"/>
</dbReference>
<dbReference type="GO" id="GO:0005737">
    <property type="term" value="C:cytoplasm"/>
    <property type="evidence" value="ECO:0007669"/>
    <property type="project" value="UniProtKB-SubCell"/>
</dbReference>
<evidence type="ECO:0000313" key="11">
    <source>
        <dbReference type="Proteomes" id="UP000297477"/>
    </source>
</evidence>
<dbReference type="UniPathway" id="UPA00002">
    <property type="reaction ID" value="UER00468"/>
</dbReference>
<dbReference type="Proteomes" id="UP000297477">
    <property type="component" value="Unassembled WGS sequence"/>
</dbReference>
<feature type="active site" description="Proton donor/acceptor" evidence="7">
    <location>
        <position position="196"/>
    </location>
</feature>